<evidence type="ECO:0000313" key="2">
    <source>
        <dbReference type="EMBL" id="QQN58722.1"/>
    </source>
</evidence>
<evidence type="ECO:0000313" key="3">
    <source>
        <dbReference type="Proteomes" id="UP000595426"/>
    </source>
</evidence>
<accession>A0A7T7ZXV6</accession>
<dbReference type="OrthoDB" id="1452752at2"/>
<name>A0A7T7ZXV6_9FLAO</name>
<keyword evidence="3" id="KW-1185">Reference proteome</keyword>
<gene>
    <name evidence="2" type="ORF">I6H88_20225</name>
</gene>
<protein>
    <submittedName>
        <fullName evidence="2">Uncharacterized protein</fullName>
    </submittedName>
</protein>
<dbReference type="Proteomes" id="UP000595426">
    <property type="component" value="Chromosome"/>
</dbReference>
<organism evidence="2 3">
    <name type="scientific">Elizabethkingia bruuniana</name>
    <dbReference type="NCBI Taxonomy" id="1756149"/>
    <lineage>
        <taxon>Bacteria</taxon>
        <taxon>Pseudomonadati</taxon>
        <taxon>Bacteroidota</taxon>
        <taxon>Flavobacteriia</taxon>
        <taxon>Flavobacteriales</taxon>
        <taxon>Weeksellaceae</taxon>
        <taxon>Elizabethkingia</taxon>
    </lineage>
</organism>
<feature type="compositionally biased region" description="Polar residues" evidence="1">
    <location>
        <begin position="39"/>
        <end position="51"/>
    </location>
</feature>
<reference evidence="2 3" key="1">
    <citation type="submission" date="2020-12" db="EMBL/GenBank/DDBJ databases">
        <title>FDA dAtabase for Regulatory Grade micrObial Sequences (FDA-ARGOS): Supporting development and validation of Infectious Disease Dx tests.</title>
        <authorList>
            <person name="Kerrigan L."/>
            <person name="Long C."/>
            <person name="Tallon L."/>
            <person name="Sadzewicz L."/>
            <person name="Zhao X."/>
            <person name="Boylan J."/>
            <person name="Ott S."/>
            <person name="Bowen H."/>
            <person name="Vavikolanu K."/>
            <person name="Mehta A."/>
            <person name="Aluvathingal J."/>
            <person name="Nadendla S."/>
            <person name="Yan Y."/>
            <person name="Sichtig H."/>
        </authorList>
    </citation>
    <scope>NUCLEOTIDE SEQUENCE [LARGE SCALE GENOMIC DNA]</scope>
    <source>
        <strain evidence="2 3">FDAARGOS_1031</strain>
    </source>
</reference>
<sequence>MTKEEQKNELPDKPKREYTPPVMEVVFLQMEQGIAAGSASASVTPGTTNGNVDPVKTDWEGTSDTTVDAPFFD</sequence>
<dbReference type="KEGG" id="egm:AYC65_09500"/>
<evidence type="ECO:0000256" key="1">
    <source>
        <dbReference type="SAM" id="MobiDB-lite"/>
    </source>
</evidence>
<proteinExistence type="predicted"/>
<dbReference type="RefSeq" id="WP_034870500.1">
    <property type="nucleotide sequence ID" value="NZ_CBCSDR010000001.1"/>
</dbReference>
<dbReference type="EMBL" id="CP067018">
    <property type="protein sequence ID" value="QQN58722.1"/>
    <property type="molecule type" value="Genomic_DNA"/>
</dbReference>
<dbReference type="AlphaFoldDB" id="A0A7T7ZXV6"/>
<feature type="region of interest" description="Disordered" evidence="1">
    <location>
        <begin position="38"/>
        <end position="73"/>
    </location>
</feature>
<dbReference type="GeneID" id="93133141"/>